<evidence type="ECO:0000256" key="1">
    <source>
        <dbReference type="ARBA" id="ARBA00000316"/>
    </source>
</evidence>
<dbReference type="PATRIC" id="fig|148814.8.peg.326"/>
<evidence type="ECO:0000313" key="9">
    <source>
        <dbReference type="EMBL" id="KOY76903.1"/>
    </source>
</evidence>
<comment type="caution">
    <text evidence="9">The sequence shown here is derived from an EMBL/GenBank/DDBJ whole genome shotgun (WGS) entry which is preliminary data.</text>
</comment>
<name>A0A0M9DDT2_9LACO</name>
<dbReference type="InterPro" id="IPR009006">
    <property type="entry name" value="Ala_racemase/Decarboxylase_C"/>
</dbReference>
<dbReference type="InterPro" id="IPR029066">
    <property type="entry name" value="PLP-binding_barrel"/>
</dbReference>
<keyword evidence="4 5" id="KW-0413">Isomerase</keyword>
<comment type="function">
    <text evidence="5">Catalyzes the interconversion of L-alanine and D-alanine. May also act on other amino acids.</text>
</comment>
<dbReference type="PROSITE" id="PS00395">
    <property type="entry name" value="ALANINE_RACEMASE"/>
    <property type="match status" value="1"/>
</dbReference>
<dbReference type="AlphaFoldDB" id="A0A0M9DDT2"/>
<evidence type="ECO:0000256" key="3">
    <source>
        <dbReference type="ARBA" id="ARBA00022898"/>
    </source>
</evidence>
<dbReference type="GO" id="GO:0030632">
    <property type="term" value="P:D-alanine biosynthetic process"/>
    <property type="evidence" value="ECO:0007669"/>
    <property type="project" value="UniProtKB-UniRule"/>
</dbReference>
<evidence type="ECO:0000256" key="6">
    <source>
        <dbReference type="PIRSR" id="PIRSR600821-50"/>
    </source>
</evidence>
<dbReference type="EMBL" id="JXCY01000003">
    <property type="protein sequence ID" value="KOY76903.1"/>
    <property type="molecule type" value="Genomic_DNA"/>
</dbReference>
<comment type="catalytic activity">
    <reaction evidence="1 5">
        <text>L-alanine = D-alanine</text>
        <dbReference type="Rhea" id="RHEA:20249"/>
        <dbReference type="ChEBI" id="CHEBI:57416"/>
        <dbReference type="ChEBI" id="CHEBI:57972"/>
        <dbReference type="EC" id="5.1.1.1"/>
    </reaction>
</comment>
<evidence type="ECO:0000313" key="10">
    <source>
        <dbReference type="Proteomes" id="UP000037778"/>
    </source>
</evidence>
<evidence type="ECO:0000256" key="4">
    <source>
        <dbReference type="ARBA" id="ARBA00023235"/>
    </source>
</evidence>
<dbReference type="HAMAP" id="MF_01201">
    <property type="entry name" value="Ala_racemase"/>
    <property type="match status" value="1"/>
</dbReference>
<dbReference type="PRINTS" id="PR00992">
    <property type="entry name" value="ALARACEMASE"/>
</dbReference>
<dbReference type="GO" id="GO:0009252">
    <property type="term" value="P:peptidoglycan biosynthetic process"/>
    <property type="evidence" value="ECO:0007669"/>
    <property type="project" value="TreeGrafter"/>
</dbReference>
<dbReference type="PANTHER" id="PTHR30511:SF0">
    <property type="entry name" value="ALANINE RACEMASE, CATABOLIC-RELATED"/>
    <property type="match status" value="1"/>
</dbReference>
<evidence type="ECO:0000256" key="7">
    <source>
        <dbReference type="PIRSR" id="PIRSR600821-52"/>
    </source>
</evidence>
<dbReference type="InterPro" id="IPR001608">
    <property type="entry name" value="Ala_racemase_N"/>
</dbReference>
<protein>
    <recommendedName>
        <fullName evidence="5">Alanine racemase</fullName>
        <ecNumber evidence="5">5.1.1.1</ecNumber>
    </recommendedName>
</protein>
<dbReference type="CDD" id="cd00430">
    <property type="entry name" value="PLPDE_III_AR"/>
    <property type="match status" value="1"/>
</dbReference>
<sequence length="372" mass="40912">MVVGTHRNAQILISKSALYHNISNEKKRLKNNEYLFMVVKANGYGHGAVAVAHEAKKAGADGFCVAILDEALQLRDAGFDEPILVLGITDVKHASLMAERNISATVSSIDWLRAADEQLAQKNLPKLNVHVGLDTGMGRIGFQDKDSLKEAVDFLNQSDNLNFEGIFTHFSTADTHNVKYFDLQVERFNDLISVIDTLPKYVHVSNSATSLWHSEFNCNMIRFGVAGYGLNPSGGELNLPYELKPALSLTTEVVYCKKIDAGRSVGYGATYTSKEPEWIATVPVGYADGIVRALQGFSLLVNGKFCPIVGRVCMDQLMIKLDEPVKPGTKVTIVGQDGKEKITLQDIASYCDTIHYEVACLLTDRLPRIVVE</sequence>
<proteinExistence type="inferred from homology"/>
<dbReference type="InterPro" id="IPR011079">
    <property type="entry name" value="Ala_racemase_C"/>
</dbReference>
<feature type="binding site" evidence="5 7">
    <location>
        <position position="139"/>
    </location>
    <ligand>
        <name>substrate</name>
    </ligand>
</feature>
<feature type="domain" description="Alanine racemase C-terminal" evidence="8">
    <location>
        <begin position="246"/>
        <end position="371"/>
    </location>
</feature>
<dbReference type="EC" id="5.1.1.1" evidence="5"/>
<dbReference type="Pfam" id="PF01168">
    <property type="entry name" value="Ala_racemase_N"/>
    <property type="match status" value="1"/>
</dbReference>
<dbReference type="SUPFAM" id="SSF51419">
    <property type="entry name" value="PLP-binding barrel"/>
    <property type="match status" value="1"/>
</dbReference>
<feature type="active site" description="Proton acceptor; specific for D-alanine" evidence="5">
    <location>
        <position position="40"/>
    </location>
</feature>
<evidence type="ECO:0000256" key="5">
    <source>
        <dbReference type="HAMAP-Rule" id="MF_01201"/>
    </source>
</evidence>
<dbReference type="PANTHER" id="PTHR30511">
    <property type="entry name" value="ALANINE RACEMASE"/>
    <property type="match status" value="1"/>
</dbReference>
<keyword evidence="3 5" id="KW-0663">Pyridoxal phosphate</keyword>
<dbReference type="FunFam" id="2.40.37.10:FF:000006">
    <property type="entry name" value="Alanine racemase"/>
    <property type="match status" value="1"/>
</dbReference>
<feature type="binding site" evidence="5 7">
    <location>
        <position position="314"/>
    </location>
    <ligand>
        <name>substrate</name>
    </ligand>
</feature>
<evidence type="ECO:0000256" key="2">
    <source>
        <dbReference type="ARBA" id="ARBA00001933"/>
    </source>
</evidence>
<reference evidence="9 10" key="1">
    <citation type="journal article" date="2015" name="Genome Biol. Evol.">
        <title>Functionally Structured Genomes in Lactobacillus kunkeei Colonizing the Honey Crop and Food Products of Honeybees and Stingless Bees.</title>
        <authorList>
            <person name="Tamarit D."/>
            <person name="Ellegaard K.M."/>
            <person name="Wikander J."/>
            <person name="Olofsson T."/>
            <person name="Vasquez A."/>
            <person name="Andersson S.G."/>
        </authorList>
    </citation>
    <scope>NUCLEOTIDE SEQUENCE [LARGE SCALE GENOMIC DNA]</scope>
    <source>
        <strain evidence="9 10">LAko</strain>
    </source>
</reference>
<dbReference type="Gene3D" id="2.40.37.10">
    <property type="entry name" value="Lyase, Ornithine Decarboxylase, Chain A, domain 1"/>
    <property type="match status" value="1"/>
</dbReference>
<comment type="cofactor">
    <cofactor evidence="2 5 6">
        <name>pyridoxal 5'-phosphate</name>
        <dbReference type="ChEBI" id="CHEBI:597326"/>
    </cofactor>
</comment>
<dbReference type="FunFam" id="3.20.20.10:FF:000002">
    <property type="entry name" value="Alanine racemase"/>
    <property type="match status" value="1"/>
</dbReference>
<feature type="active site" description="Proton acceptor; specific for L-alanine" evidence="5">
    <location>
        <position position="267"/>
    </location>
</feature>
<accession>A0A0M9DDT2</accession>
<organism evidence="9 10">
    <name type="scientific">Apilactobacillus kunkeei</name>
    <dbReference type="NCBI Taxonomy" id="148814"/>
    <lineage>
        <taxon>Bacteria</taxon>
        <taxon>Bacillati</taxon>
        <taxon>Bacillota</taxon>
        <taxon>Bacilli</taxon>
        <taxon>Lactobacillales</taxon>
        <taxon>Lactobacillaceae</taxon>
        <taxon>Apilactobacillus</taxon>
    </lineage>
</organism>
<dbReference type="Proteomes" id="UP000037778">
    <property type="component" value="Unassembled WGS sequence"/>
</dbReference>
<dbReference type="SMART" id="SM01005">
    <property type="entry name" value="Ala_racemase_C"/>
    <property type="match status" value="1"/>
</dbReference>
<evidence type="ECO:0000259" key="8">
    <source>
        <dbReference type="SMART" id="SM01005"/>
    </source>
</evidence>
<dbReference type="InterPro" id="IPR000821">
    <property type="entry name" value="Ala_racemase"/>
</dbReference>
<dbReference type="GO" id="GO:0008784">
    <property type="term" value="F:alanine racemase activity"/>
    <property type="evidence" value="ECO:0007669"/>
    <property type="project" value="UniProtKB-UniRule"/>
</dbReference>
<dbReference type="RefSeq" id="WP_053791512.1">
    <property type="nucleotide sequence ID" value="NZ_JXCY01000003.1"/>
</dbReference>
<comment type="similarity">
    <text evidence="5">Belongs to the alanine racemase family.</text>
</comment>
<dbReference type="GO" id="GO:0030170">
    <property type="term" value="F:pyridoxal phosphate binding"/>
    <property type="evidence" value="ECO:0007669"/>
    <property type="project" value="UniProtKB-UniRule"/>
</dbReference>
<dbReference type="Pfam" id="PF00842">
    <property type="entry name" value="Ala_racemase_C"/>
    <property type="match status" value="1"/>
</dbReference>
<dbReference type="NCBIfam" id="TIGR00492">
    <property type="entry name" value="alr"/>
    <property type="match status" value="1"/>
</dbReference>
<dbReference type="Gene3D" id="3.20.20.10">
    <property type="entry name" value="Alanine racemase"/>
    <property type="match status" value="1"/>
</dbReference>
<keyword evidence="10" id="KW-1185">Reference proteome</keyword>
<dbReference type="SUPFAM" id="SSF50621">
    <property type="entry name" value="Alanine racemase C-terminal domain-like"/>
    <property type="match status" value="1"/>
</dbReference>
<dbReference type="InterPro" id="IPR020622">
    <property type="entry name" value="Ala_racemase_pyridoxalP-BS"/>
</dbReference>
<dbReference type="GO" id="GO:0005829">
    <property type="term" value="C:cytosol"/>
    <property type="evidence" value="ECO:0007669"/>
    <property type="project" value="TreeGrafter"/>
</dbReference>
<dbReference type="UniPathway" id="UPA00042">
    <property type="reaction ID" value="UER00497"/>
</dbReference>
<comment type="pathway">
    <text evidence="5">Amino-acid biosynthesis; D-alanine biosynthesis; D-alanine from L-alanine: step 1/1.</text>
</comment>
<gene>
    <name evidence="9" type="primary">alr</name>
    <name evidence="9" type="ORF">RZ71_11310</name>
</gene>
<feature type="modified residue" description="N6-(pyridoxal phosphate)lysine" evidence="5 6">
    <location>
        <position position="40"/>
    </location>
</feature>